<evidence type="ECO:0000256" key="4">
    <source>
        <dbReference type="SAM" id="MobiDB-lite"/>
    </source>
</evidence>
<evidence type="ECO:0000313" key="8">
    <source>
        <dbReference type="Proteomes" id="UP001166674"/>
    </source>
</evidence>
<name>A0AA41NCZ1_SCICA</name>
<feature type="chain" id="PRO_5041325882" evidence="5">
    <location>
        <begin position="19"/>
        <end position="387"/>
    </location>
</feature>
<reference evidence="7" key="1">
    <citation type="submission" date="2020-03" db="EMBL/GenBank/DDBJ databases">
        <title>Studies in the Genomics of Life Span.</title>
        <authorList>
            <person name="Glass D."/>
        </authorList>
    </citation>
    <scope>NUCLEOTIDE SEQUENCE</scope>
    <source>
        <strain evidence="7">SUZIE</strain>
        <tissue evidence="7">Muscle</tissue>
    </source>
</reference>
<dbReference type="InterPro" id="IPR046350">
    <property type="entry name" value="Cystatin_sf"/>
</dbReference>
<dbReference type="SUPFAM" id="SSF54403">
    <property type="entry name" value="Cystatin/monellin"/>
    <property type="match status" value="2"/>
</dbReference>
<organism evidence="7 8">
    <name type="scientific">Sciurus carolinensis</name>
    <name type="common">Eastern gray squirrel</name>
    <dbReference type="NCBI Taxonomy" id="30640"/>
    <lineage>
        <taxon>Eukaryota</taxon>
        <taxon>Metazoa</taxon>
        <taxon>Chordata</taxon>
        <taxon>Craniata</taxon>
        <taxon>Vertebrata</taxon>
        <taxon>Euteleostomi</taxon>
        <taxon>Mammalia</taxon>
        <taxon>Eutheria</taxon>
        <taxon>Euarchontoglires</taxon>
        <taxon>Glires</taxon>
        <taxon>Rodentia</taxon>
        <taxon>Sciuromorpha</taxon>
        <taxon>Sciuridae</taxon>
        <taxon>Sciurinae</taxon>
        <taxon>Sciurini</taxon>
        <taxon>Sciurus</taxon>
    </lineage>
</organism>
<evidence type="ECO:0000259" key="6">
    <source>
        <dbReference type="PROSITE" id="PS51530"/>
    </source>
</evidence>
<proteinExistence type="predicted"/>
<evidence type="ECO:0000256" key="1">
    <source>
        <dbReference type="ARBA" id="ARBA00022729"/>
    </source>
</evidence>
<dbReference type="FunFam" id="3.10.450.10:FF:000022">
    <property type="entry name" value="Fetuin B"/>
    <property type="match status" value="1"/>
</dbReference>
<sequence>MGLLRLLVLCILATCCRTGSPPQEVLKSSPLLPRGCNDSDVLAVAGFALQDVNKEQKDGYVLALNRVHDVWEHRQASLGSLFYLTLDVVESNCHVLSKKTGEDCGVLHGSVNVCCQAYGQCKAMFYINQPRRVLYLPAYNCTLRPVSRRKLNDMCPDCPNPILTDGSDPSILEAARESLAKYNNESTSKQYSLVKVTRASSQWVFDPTYFVEYLVKESPCTKSQASNCSFQSSDSVPIGLCKGSLTQGNSEKLVSVTCDFFTSQIQAPEGENSAVKQGPASLPKVEEHRKKNATSSKSSSQTAPTGSVQYLPDLDDEKPKDSQGKGPQEAFPVQLELTTNPQGDTLDVSFLGLKEEKLVVLPFPPKNQHSDKCPGPAQDANPLILPP</sequence>
<dbReference type="GO" id="GO:0004869">
    <property type="term" value="F:cysteine-type endopeptidase inhibitor activity"/>
    <property type="evidence" value="ECO:0007669"/>
    <property type="project" value="InterPro"/>
</dbReference>
<keyword evidence="8" id="KW-1185">Reference proteome</keyword>
<dbReference type="CDD" id="cd00042">
    <property type="entry name" value="CY"/>
    <property type="match status" value="2"/>
</dbReference>
<keyword evidence="3" id="KW-0325">Glycoprotein</keyword>
<evidence type="ECO:0000256" key="3">
    <source>
        <dbReference type="ARBA" id="ARBA00023180"/>
    </source>
</evidence>
<protein>
    <submittedName>
        <fullName evidence="7">Fetuin-B</fullName>
    </submittedName>
</protein>
<feature type="compositionally biased region" description="Polar residues" evidence="4">
    <location>
        <begin position="293"/>
        <end position="308"/>
    </location>
</feature>
<dbReference type="GO" id="GO:0008191">
    <property type="term" value="F:metalloendopeptidase inhibitor activity"/>
    <property type="evidence" value="ECO:0007669"/>
    <property type="project" value="TreeGrafter"/>
</dbReference>
<dbReference type="PROSITE" id="PS51530">
    <property type="entry name" value="CYSTATIN_FETUIN_B"/>
    <property type="match status" value="2"/>
</dbReference>
<evidence type="ECO:0000313" key="7">
    <source>
        <dbReference type="EMBL" id="MBZ3887727.1"/>
    </source>
</evidence>
<dbReference type="InterPro" id="IPR050735">
    <property type="entry name" value="Kininogen_Fetuin_HRG"/>
</dbReference>
<gene>
    <name evidence="7" type="ORF">SUZIE_194400</name>
</gene>
<dbReference type="GO" id="GO:0007339">
    <property type="term" value="P:binding of sperm to zona pellucida"/>
    <property type="evidence" value="ECO:0007669"/>
    <property type="project" value="TreeGrafter"/>
</dbReference>
<evidence type="ECO:0000256" key="5">
    <source>
        <dbReference type="SAM" id="SignalP"/>
    </source>
</evidence>
<dbReference type="PANTHER" id="PTHR13814">
    <property type="entry name" value="FETUIN"/>
    <property type="match status" value="1"/>
</dbReference>
<dbReference type="PANTHER" id="PTHR13814:SF10">
    <property type="entry name" value="FETUIN-B"/>
    <property type="match status" value="1"/>
</dbReference>
<feature type="domain" description="Cystatin fetuin-B-type" evidence="6">
    <location>
        <begin position="153"/>
        <end position="259"/>
    </location>
</feature>
<feature type="region of interest" description="Disordered" evidence="4">
    <location>
        <begin position="269"/>
        <end position="346"/>
    </location>
</feature>
<feature type="signal peptide" evidence="5">
    <location>
        <begin position="1"/>
        <end position="18"/>
    </location>
</feature>
<keyword evidence="2" id="KW-1015">Disulfide bond</keyword>
<comment type="caution">
    <text evidence="7">The sequence shown here is derived from an EMBL/GenBank/DDBJ whole genome shotgun (WGS) entry which is preliminary data.</text>
</comment>
<accession>A0AA41NCZ1</accession>
<feature type="region of interest" description="Disordered" evidence="4">
    <location>
        <begin position="363"/>
        <end position="387"/>
    </location>
</feature>
<dbReference type="Proteomes" id="UP001166674">
    <property type="component" value="Unassembled WGS sequence"/>
</dbReference>
<dbReference type="InterPro" id="IPR025764">
    <property type="entry name" value="Cystatin_Fetuin_B"/>
</dbReference>
<dbReference type="Gene3D" id="3.10.450.10">
    <property type="match status" value="2"/>
</dbReference>
<dbReference type="SMART" id="SM00043">
    <property type="entry name" value="CY"/>
    <property type="match status" value="2"/>
</dbReference>
<evidence type="ECO:0000256" key="2">
    <source>
        <dbReference type="ARBA" id="ARBA00023157"/>
    </source>
</evidence>
<dbReference type="Pfam" id="PF00031">
    <property type="entry name" value="Cystatin"/>
    <property type="match status" value="2"/>
</dbReference>
<dbReference type="AlphaFoldDB" id="A0AA41NCZ1"/>
<feature type="domain" description="Cystatin fetuin-B-type" evidence="6">
    <location>
        <begin position="25"/>
        <end position="142"/>
    </location>
</feature>
<keyword evidence="1 5" id="KW-0732">Signal</keyword>
<dbReference type="EMBL" id="JAATJV010418428">
    <property type="protein sequence ID" value="MBZ3887727.1"/>
    <property type="molecule type" value="Genomic_DNA"/>
</dbReference>
<dbReference type="InterPro" id="IPR000010">
    <property type="entry name" value="Cystatin_dom"/>
</dbReference>
<dbReference type="GO" id="GO:0005576">
    <property type="term" value="C:extracellular region"/>
    <property type="evidence" value="ECO:0007669"/>
    <property type="project" value="TreeGrafter"/>
</dbReference>